<name>A0AAN6ZEE9_9PEZI</name>
<evidence type="ECO:0000259" key="2">
    <source>
        <dbReference type="Pfam" id="PF10354"/>
    </source>
</evidence>
<dbReference type="InterPro" id="IPR019446">
    <property type="entry name" value="BMT5-like"/>
</dbReference>
<dbReference type="Proteomes" id="UP001304895">
    <property type="component" value="Unassembled WGS sequence"/>
</dbReference>
<feature type="region of interest" description="Disordered" evidence="1">
    <location>
        <begin position="1"/>
        <end position="68"/>
    </location>
</feature>
<evidence type="ECO:0000313" key="4">
    <source>
        <dbReference type="Proteomes" id="UP001304895"/>
    </source>
</evidence>
<proteinExistence type="predicted"/>
<feature type="non-terminal residue" evidence="3">
    <location>
        <position position="294"/>
    </location>
</feature>
<sequence>MARGRGLLANAAKAVKKQQHKAPGSKPGSKPASGPGPGPPPAKKQKTATRTRNAPLQQNQKPTIPFSPDDPILLIGEGDLSFAASLITHHACTNVTATVLEKDLAELSSKYPHVAANIAAIDRPDRPDCRLLYATDARKLPPFTLPKPKPKLGPGTTTTTTISTTPPPGAFKRIIFNFPHVGGKSTDVNRQVRHNQELLAAFFARAPPSLAARGTIVVTLFDGDPYTLWNIRDLARHAGLQVARSFAFAAAAYPGYAHARTLGVVRNRHGDVAAAPWKGEERAARSYVFVRRGE</sequence>
<evidence type="ECO:0000313" key="3">
    <source>
        <dbReference type="EMBL" id="KAK4135307.1"/>
    </source>
</evidence>
<accession>A0AAN6ZEE9</accession>
<evidence type="ECO:0000256" key="1">
    <source>
        <dbReference type="SAM" id="MobiDB-lite"/>
    </source>
</evidence>
<reference evidence="3" key="1">
    <citation type="journal article" date="2023" name="Mol. Phylogenet. Evol.">
        <title>Genome-scale phylogeny and comparative genomics of the fungal order Sordariales.</title>
        <authorList>
            <person name="Hensen N."/>
            <person name="Bonometti L."/>
            <person name="Westerberg I."/>
            <person name="Brannstrom I.O."/>
            <person name="Guillou S."/>
            <person name="Cros-Aarteil S."/>
            <person name="Calhoun S."/>
            <person name="Haridas S."/>
            <person name="Kuo A."/>
            <person name="Mondo S."/>
            <person name="Pangilinan J."/>
            <person name="Riley R."/>
            <person name="LaButti K."/>
            <person name="Andreopoulos B."/>
            <person name="Lipzen A."/>
            <person name="Chen C."/>
            <person name="Yan M."/>
            <person name="Daum C."/>
            <person name="Ng V."/>
            <person name="Clum A."/>
            <person name="Steindorff A."/>
            <person name="Ohm R.A."/>
            <person name="Martin F."/>
            <person name="Silar P."/>
            <person name="Natvig D.O."/>
            <person name="Lalanne C."/>
            <person name="Gautier V."/>
            <person name="Ament-Velasquez S.L."/>
            <person name="Kruys A."/>
            <person name="Hutchinson M.I."/>
            <person name="Powell A.J."/>
            <person name="Barry K."/>
            <person name="Miller A.N."/>
            <person name="Grigoriev I.V."/>
            <person name="Debuchy R."/>
            <person name="Gladieux P."/>
            <person name="Hiltunen Thoren M."/>
            <person name="Johannesson H."/>
        </authorList>
    </citation>
    <scope>NUCLEOTIDE SEQUENCE</scope>
    <source>
        <strain evidence="3">CBS 123565</strain>
    </source>
</reference>
<feature type="domain" description="25S rRNA (uridine-N(3))-methyltransferase BMT5-like" evidence="2">
    <location>
        <begin position="73"/>
        <end position="260"/>
    </location>
</feature>
<feature type="compositionally biased region" description="Polar residues" evidence="1">
    <location>
        <begin position="50"/>
        <end position="62"/>
    </location>
</feature>
<dbReference type="EMBL" id="MU853406">
    <property type="protein sequence ID" value="KAK4135307.1"/>
    <property type="molecule type" value="Genomic_DNA"/>
</dbReference>
<feature type="compositionally biased region" description="Low complexity" evidence="1">
    <location>
        <begin position="152"/>
        <end position="164"/>
    </location>
</feature>
<dbReference type="PANTHER" id="PTHR11538">
    <property type="entry name" value="PHENYLALANYL-TRNA SYNTHETASE"/>
    <property type="match status" value="1"/>
</dbReference>
<organism evidence="3 4">
    <name type="scientific">Trichocladium antarcticum</name>
    <dbReference type="NCBI Taxonomy" id="1450529"/>
    <lineage>
        <taxon>Eukaryota</taxon>
        <taxon>Fungi</taxon>
        <taxon>Dikarya</taxon>
        <taxon>Ascomycota</taxon>
        <taxon>Pezizomycotina</taxon>
        <taxon>Sordariomycetes</taxon>
        <taxon>Sordariomycetidae</taxon>
        <taxon>Sordariales</taxon>
        <taxon>Chaetomiaceae</taxon>
        <taxon>Trichocladium</taxon>
    </lineage>
</organism>
<protein>
    <recommendedName>
        <fullName evidence="2">25S rRNA (uridine-N(3))-methyltransferase BMT5-like domain-containing protein</fullName>
    </recommendedName>
</protein>
<dbReference type="GO" id="GO:0070042">
    <property type="term" value="F:rRNA (uridine-N3-)-methyltransferase activity"/>
    <property type="evidence" value="ECO:0007669"/>
    <property type="project" value="InterPro"/>
</dbReference>
<dbReference type="PANTHER" id="PTHR11538:SF26">
    <property type="entry name" value="FERREDOXIN-FOLD ANTICODON-BINDING DOMAIN-CONTAINING PROTEIN 1"/>
    <property type="match status" value="1"/>
</dbReference>
<dbReference type="AlphaFoldDB" id="A0AAN6ZEE9"/>
<dbReference type="GO" id="GO:0005737">
    <property type="term" value="C:cytoplasm"/>
    <property type="evidence" value="ECO:0007669"/>
    <property type="project" value="TreeGrafter"/>
</dbReference>
<feature type="compositionally biased region" description="Low complexity" evidence="1">
    <location>
        <begin position="21"/>
        <end position="33"/>
    </location>
</feature>
<dbReference type="Pfam" id="PF10354">
    <property type="entry name" value="BMT5-like"/>
    <property type="match status" value="1"/>
</dbReference>
<reference evidence="3" key="2">
    <citation type="submission" date="2023-05" db="EMBL/GenBank/DDBJ databases">
        <authorList>
            <consortium name="Lawrence Berkeley National Laboratory"/>
            <person name="Steindorff A."/>
            <person name="Hensen N."/>
            <person name="Bonometti L."/>
            <person name="Westerberg I."/>
            <person name="Brannstrom I.O."/>
            <person name="Guillou S."/>
            <person name="Cros-Aarteil S."/>
            <person name="Calhoun S."/>
            <person name="Haridas S."/>
            <person name="Kuo A."/>
            <person name="Mondo S."/>
            <person name="Pangilinan J."/>
            <person name="Riley R."/>
            <person name="Labutti K."/>
            <person name="Andreopoulos B."/>
            <person name="Lipzen A."/>
            <person name="Chen C."/>
            <person name="Yanf M."/>
            <person name="Daum C."/>
            <person name="Ng V."/>
            <person name="Clum A."/>
            <person name="Ohm R."/>
            <person name="Martin F."/>
            <person name="Silar P."/>
            <person name="Natvig D."/>
            <person name="Lalanne C."/>
            <person name="Gautier V."/>
            <person name="Ament-Velasquez S.L."/>
            <person name="Kruys A."/>
            <person name="Hutchinson M.I."/>
            <person name="Powell A.J."/>
            <person name="Barry K."/>
            <person name="Miller A.N."/>
            <person name="Grigoriev I.V."/>
            <person name="Debuchy R."/>
            <person name="Gladieux P."/>
            <person name="Thoren M.H."/>
            <person name="Johannesson H."/>
        </authorList>
    </citation>
    <scope>NUCLEOTIDE SEQUENCE</scope>
    <source>
        <strain evidence="3">CBS 123565</strain>
    </source>
</reference>
<dbReference type="GO" id="GO:0070475">
    <property type="term" value="P:rRNA base methylation"/>
    <property type="evidence" value="ECO:0007669"/>
    <property type="project" value="InterPro"/>
</dbReference>
<feature type="region of interest" description="Disordered" evidence="1">
    <location>
        <begin position="143"/>
        <end position="164"/>
    </location>
</feature>
<gene>
    <name evidence="3" type="ORF">BT67DRAFT_353264</name>
</gene>
<comment type="caution">
    <text evidence="3">The sequence shown here is derived from an EMBL/GenBank/DDBJ whole genome shotgun (WGS) entry which is preliminary data.</text>
</comment>
<keyword evidence="4" id="KW-1185">Reference proteome</keyword>